<keyword evidence="1" id="KW-0472">Membrane</keyword>
<evidence type="ECO:0000256" key="1">
    <source>
        <dbReference type="SAM" id="Phobius"/>
    </source>
</evidence>
<keyword evidence="1" id="KW-1133">Transmembrane helix</keyword>
<dbReference type="STRING" id="54914.AV540_18815"/>
<evidence type="ECO:0000313" key="2">
    <source>
        <dbReference type="EMBL" id="GEB33125.1"/>
    </source>
</evidence>
<protein>
    <recommendedName>
        <fullName evidence="4">DUF4446 domain-containing protein</fullName>
    </recommendedName>
</protein>
<evidence type="ECO:0000313" key="3">
    <source>
        <dbReference type="Proteomes" id="UP000316882"/>
    </source>
</evidence>
<sequence>MTAYTHARIRKEENVLEPFLSQTSNVAILLLAVIALTLILLLVIILQSVRINRMRKSINRLMTGTGGANLEEGLHRLLDQVDEVKKLQSDQQFTINRLSQRIAAQCGKVAIIRYNAFGDVGSDLSFSMAILDDAQNGVVITSIFGREESRVYAKPIEAGASTYHLSEEEQAAIKKAMTANPGL</sequence>
<dbReference type="InterPro" id="IPR027981">
    <property type="entry name" value="DUF4446"/>
</dbReference>
<keyword evidence="3" id="KW-1185">Reference proteome</keyword>
<dbReference type="EMBL" id="BJMH01000011">
    <property type="protein sequence ID" value="GEB33125.1"/>
    <property type="molecule type" value="Genomic_DNA"/>
</dbReference>
<dbReference type="Proteomes" id="UP000316882">
    <property type="component" value="Unassembled WGS sequence"/>
</dbReference>
<dbReference type="AlphaFoldDB" id="A0A4Y3PJY5"/>
<keyword evidence="1" id="KW-0812">Transmembrane</keyword>
<reference evidence="2 3" key="1">
    <citation type="submission" date="2019-06" db="EMBL/GenBank/DDBJ databases">
        <title>Whole genome shotgun sequence of Brevibacillus parabrevis NBRC 12334.</title>
        <authorList>
            <person name="Hosoyama A."/>
            <person name="Uohara A."/>
            <person name="Ohji S."/>
            <person name="Ichikawa N."/>
        </authorList>
    </citation>
    <scope>NUCLEOTIDE SEQUENCE [LARGE SCALE GENOMIC DNA]</scope>
    <source>
        <strain evidence="2 3">NBRC 12334</strain>
    </source>
</reference>
<evidence type="ECO:0008006" key="4">
    <source>
        <dbReference type="Google" id="ProtNLM"/>
    </source>
</evidence>
<gene>
    <name evidence="2" type="ORF">BPA01_27050</name>
</gene>
<comment type="caution">
    <text evidence="2">The sequence shown here is derived from an EMBL/GenBank/DDBJ whole genome shotgun (WGS) entry which is preliminary data.</text>
</comment>
<accession>A0A4Y3PJY5</accession>
<proteinExistence type="predicted"/>
<name>A0A4Y3PJY5_BREPA</name>
<organism evidence="2 3">
    <name type="scientific">Brevibacillus parabrevis</name>
    <dbReference type="NCBI Taxonomy" id="54914"/>
    <lineage>
        <taxon>Bacteria</taxon>
        <taxon>Bacillati</taxon>
        <taxon>Bacillota</taxon>
        <taxon>Bacilli</taxon>
        <taxon>Bacillales</taxon>
        <taxon>Paenibacillaceae</taxon>
        <taxon>Brevibacillus</taxon>
    </lineage>
</organism>
<dbReference type="Pfam" id="PF14584">
    <property type="entry name" value="DUF4446"/>
    <property type="match status" value="1"/>
</dbReference>
<feature type="transmembrane region" description="Helical" evidence="1">
    <location>
        <begin position="26"/>
        <end position="46"/>
    </location>
</feature>